<comment type="caution">
    <text evidence="1">The sequence shown here is derived from an EMBL/GenBank/DDBJ whole genome shotgun (WGS) entry which is preliminary data.</text>
</comment>
<evidence type="ECO:0000313" key="2">
    <source>
        <dbReference type="Proteomes" id="UP001595847"/>
    </source>
</evidence>
<name>A0ABV8FP67_9ACTN</name>
<evidence type="ECO:0000313" key="1">
    <source>
        <dbReference type="EMBL" id="MFC3996528.1"/>
    </source>
</evidence>
<dbReference type="RefSeq" id="WP_378532827.1">
    <property type="nucleotide sequence ID" value="NZ_JBHSBH010000007.1"/>
</dbReference>
<dbReference type="Proteomes" id="UP001595847">
    <property type="component" value="Unassembled WGS sequence"/>
</dbReference>
<reference evidence="2" key="1">
    <citation type="journal article" date="2019" name="Int. J. Syst. Evol. Microbiol.">
        <title>The Global Catalogue of Microorganisms (GCM) 10K type strain sequencing project: providing services to taxonomists for standard genome sequencing and annotation.</title>
        <authorList>
            <consortium name="The Broad Institute Genomics Platform"/>
            <consortium name="The Broad Institute Genome Sequencing Center for Infectious Disease"/>
            <person name="Wu L."/>
            <person name="Ma J."/>
        </authorList>
    </citation>
    <scope>NUCLEOTIDE SEQUENCE [LARGE SCALE GENOMIC DNA]</scope>
    <source>
        <strain evidence="2">TBRC 1826</strain>
    </source>
</reference>
<keyword evidence="2" id="KW-1185">Reference proteome</keyword>
<protein>
    <submittedName>
        <fullName evidence="1">Uncharacterized protein</fullName>
    </submittedName>
</protein>
<gene>
    <name evidence="1" type="ORF">ACFOVU_11415</name>
</gene>
<organism evidence="1 2">
    <name type="scientific">Nocardiopsis sediminis</name>
    <dbReference type="NCBI Taxonomy" id="1778267"/>
    <lineage>
        <taxon>Bacteria</taxon>
        <taxon>Bacillati</taxon>
        <taxon>Actinomycetota</taxon>
        <taxon>Actinomycetes</taxon>
        <taxon>Streptosporangiales</taxon>
        <taxon>Nocardiopsidaceae</taxon>
        <taxon>Nocardiopsis</taxon>
    </lineage>
</organism>
<proteinExistence type="predicted"/>
<dbReference type="EMBL" id="JBHSBH010000007">
    <property type="protein sequence ID" value="MFC3996528.1"/>
    <property type="molecule type" value="Genomic_DNA"/>
</dbReference>
<accession>A0ABV8FP67</accession>
<sequence length="82" mass="8992">MEISGPDVMRLLVAIECQRGYVGGAVVRRDPAVAVADLDRARTAALDTVRQIDVMRKRFGASVRFPSTTTCSRPARWLISMG</sequence>